<dbReference type="PANTHER" id="PTHR10993:SF7">
    <property type="entry name" value="LIPOYLTRANSFERASE 2, MITOCHONDRIAL-RELATED"/>
    <property type="match status" value="1"/>
</dbReference>
<dbReference type="HAMAP" id="MF_00013">
    <property type="entry name" value="LipB"/>
    <property type="match status" value="1"/>
</dbReference>
<dbReference type="CDD" id="cd16444">
    <property type="entry name" value="LipB"/>
    <property type="match status" value="1"/>
</dbReference>
<accession>A0A381P4A2</accession>
<dbReference type="NCBIfam" id="NF010921">
    <property type="entry name" value="PRK14341.1"/>
    <property type="match status" value="1"/>
</dbReference>
<protein>
    <recommendedName>
        <fullName evidence="2">lipoyl(octanoyl) transferase</fullName>
        <ecNumber evidence="2">2.3.1.181</ecNumber>
    </recommendedName>
</protein>
<dbReference type="Gene3D" id="3.30.930.10">
    <property type="entry name" value="Bira Bifunctional Protein, Domain 2"/>
    <property type="match status" value="1"/>
</dbReference>
<organism evidence="6">
    <name type="scientific">marine metagenome</name>
    <dbReference type="NCBI Taxonomy" id="408172"/>
    <lineage>
        <taxon>unclassified sequences</taxon>
        <taxon>metagenomes</taxon>
        <taxon>ecological metagenomes</taxon>
    </lineage>
</organism>
<evidence type="ECO:0000256" key="2">
    <source>
        <dbReference type="ARBA" id="ARBA00012334"/>
    </source>
</evidence>
<evidence type="ECO:0000256" key="1">
    <source>
        <dbReference type="ARBA" id="ARBA00004821"/>
    </source>
</evidence>
<dbReference type="PROSITE" id="PS01313">
    <property type="entry name" value="LIPB"/>
    <property type="match status" value="1"/>
</dbReference>
<dbReference type="InterPro" id="IPR000544">
    <property type="entry name" value="Octanoyltransferase"/>
</dbReference>
<dbReference type="InterPro" id="IPR020605">
    <property type="entry name" value="Octanoyltransferase_CS"/>
</dbReference>
<dbReference type="PANTHER" id="PTHR10993">
    <property type="entry name" value="OCTANOYLTRANSFERASE"/>
    <property type="match status" value="1"/>
</dbReference>
<comment type="pathway">
    <text evidence="1">Protein modification; protein lipoylation via endogenous pathway; protein N(6)-(lipoyl)lysine from octanoyl-[acyl-carrier-protein]: step 1/2.</text>
</comment>
<dbReference type="EC" id="2.3.1.181" evidence="2"/>
<dbReference type="AlphaFoldDB" id="A0A381P4A2"/>
<name>A0A381P4A2_9ZZZZ</name>
<dbReference type="InterPro" id="IPR004143">
    <property type="entry name" value="BPL_LPL_catalytic"/>
</dbReference>
<sequence length="224" mass="25908">MTRDRIEYFIDKQSISYPFAIKFMESKVDKIKSGLSKEFIWFLEHNEIYTAGTSARNEDLLDSKKFPIYQTNRGGQYTYHGPGQRIIYLMLDLKRRGYNIRRFINQLESWIIKSLKTIDIESHTNQDKIGIWVSKKGGPKLSEEKIASIGLRIRKGITFHGICLNVNPNLENYKGIKPCGFSSEETTSLEDIGIKISQKELDEVLINNFEKVFEAELLLTQTLS</sequence>
<dbReference type="NCBIfam" id="TIGR00214">
    <property type="entry name" value="lipB"/>
    <property type="match status" value="1"/>
</dbReference>
<evidence type="ECO:0000256" key="3">
    <source>
        <dbReference type="ARBA" id="ARBA00022679"/>
    </source>
</evidence>
<dbReference type="GO" id="GO:0033819">
    <property type="term" value="F:lipoyl(octanoyl) transferase activity"/>
    <property type="evidence" value="ECO:0007669"/>
    <property type="project" value="UniProtKB-EC"/>
</dbReference>
<dbReference type="PIRSF" id="PIRSF016262">
    <property type="entry name" value="LPLase"/>
    <property type="match status" value="1"/>
</dbReference>
<dbReference type="GO" id="GO:0009249">
    <property type="term" value="P:protein lipoylation"/>
    <property type="evidence" value="ECO:0007669"/>
    <property type="project" value="InterPro"/>
</dbReference>
<dbReference type="Pfam" id="PF21948">
    <property type="entry name" value="LplA-B_cat"/>
    <property type="match status" value="1"/>
</dbReference>
<dbReference type="PROSITE" id="PS51733">
    <property type="entry name" value="BPL_LPL_CATALYTIC"/>
    <property type="match status" value="1"/>
</dbReference>
<dbReference type="InterPro" id="IPR045864">
    <property type="entry name" value="aa-tRNA-synth_II/BPL/LPL"/>
</dbReference>
<evidence type="ECO:0000256" key="4">
    <source>
        <dbReference type="ARBA" id="ARBA00023315"/>
    </source>
</evidence>
<dbReference type="SUPFAM" id="SSF55681">
    <property type="entry name" value="Class II aaRS and biotin synthetases"/>
    <property type="match status" value="1"/>
</dbReference>
<reference evidence="6" key="1">
    <citation type="submission" date="2018-05" db="EMBL/GenBank/DDBJ databases">
        <authorList>
            <person name="Lanie J.A."/>
            <person name="Ng W.-L."/>
            <person name="Kazmierczak K.M."/>
            <person name="Andrzejewski T.M."/>
            <person name="Davidsen T.M."/>
            <person name="Wayne K.J."/>
            <person name="Tettelin H."/>
            <person name="Glass J.I."/>
            <person name="Rusch D."/>
            <person name="Podicherti R."/>
            <person name="Tsui H.-C.T."/>
            <person name="Winkler M.E."/>
        </authorList>
    </citation>
    <scope>NUCLEOTIDE SEQUENCE</scope>
</reference>
<proteinExistence type="inferred from homology"/>
<evidence type="ECO:0000313" key="6">
    <source>
        <dbReference type="EMBL" id="SUZ61257.1"/>
    </source>
</evidence>
<dbReference type="EMBL" id="UINC01000791">
    <property type="protein sequence ID" value="SUZ61257.1"/>
    <property type="molecule type" value="Genomic_DNA"/>
</dbReference>
<feature type="domain" description="BPL/LPL catalytic" evidence="5">
    <location>
        <begin position="34"/>
        <end position="217"/>
    </location>
</feature>
<gene>
    <name evidence="6" type="ORF">METZ01_LOCUS14111</name>
</gene>
<keyword evidence="4" id="KW-0012">Acyltransferase</keyword>
<keyword evidence="3" id="KW-0808">Transferase</keyword>
<dbReference type="UniPathway" id="UPA00538">
    <property type="reaction ID" value="UER00592"/>
</dbReference>
<evidence type="ECO:0000259" key="5">
    <source>
        <dbReference type="PROSITE" id="PS51733"/>
    </source>
</evidence>